<comment type="caution">
    <text evidence="1">The sequence shown here is derived from an EMBL/GenBank/DDBJ whole genome shotgun (WGS) entry which is preliminary data.</text>
</comment>
<proteinExistence type="predicted"/>
<dbReference type="AlphaFoldDB" id="A0A392VSI8"/>
<organism evidence="1 2">
    <name type="scientific">Trifolium medium</name>
    <dbReference type="NCBI Taxonomy" id="97028"/>
    <lineage>
        <taxon>Eukaryota</taxon>
        <taxon>Viridiplantae</taxon>
        <taxon>Streptophyta</taxon>
        <taxon>Embryophyta</taxon>
        <taxon>Tracheophyta</taxon>
        <taxon>Spermatophyta</taxon>
        <taxon>Magnoliopsida</taxon>
        <taxon>eudicotyledons</taxon>
        <taxon>Gunneridae</taxon>
        <taxon>Pentapetalae</taxon>
        <taxon>rosids</taxon>
        <taxon>fabids</taxon>
        <taxon>Fabales</taxon>
        <taxon>Fabaceae</taxon>
        <taxon>Papilionoideae</taxon>
        <taxon>50 kb inversion clade</taxon>
        <taxon>NPAAA clade</taxon>
        <taxon>Hologalegina</taxon>
        <taxon>IRL clade</taxon>
        <taxon>Trifolieae</taxon>
        <taxon>Trifolium</taxon>
    </lineage>
</organism>
<protein>
    <submittedName>
        <fullName evidence="1">Uncharacterized protein</fullName>
    </submittedName>
</protein>
<keyword evidence="2" id="KW-1185">Reference proteome</keyword>
<dbReference type="Proteomes" id="UP000265520">
    <property type="component" value="Unassembled WGS sequence"/>
</dbReference>
<evidence type="ECO:0000313" key="2">
    <source>
        <dbReference type="Proteomes" id="UP000265520"/>
    </source>
</evidence>
<dbReference type="EMBL" id="LXQA011218472">
    <property type="protein sequence ID" value="MCI89390.1"/>
    <property type="molecule type" value="Genomic_DNA"/>
</dbReference>
<feature type="non-terminal residue" evidence="1">
    <location>
        <position position="55"/>
    </location>
</feature>
<reference evidence="1 2" key="1">
    <citation type="journal article" date="2018" name="Front. Plant Sci.">
        <title>Red Clover (Trifolium pratense) and Zigzag Clover (T. medium) - A Picture of Genomic Similarities and Differences.</title>
        <authorList>
            <person name="Dluhosova J."/>
            <person name="Istvanek J."/>
            <person name="Nedelnik J."/>
            <person name="Repkova J."/>
        </authorList>
    </citation>
    <scope>NUCLEOTIDE SEQUENCE [LARGE SCALE GENOMIC DNA]</scope>
    <source>
        <strain evidence="2">cv. 10/8</strain>
        <tissue evidence="1">Leaf</tissue>
    </source>
</reference>
<accession>A0A392VSI8</accession>
<sequence length="55" mass="6381">MHNHELNKELEGHLMVGLLKPQEKEFLDEMTRNLIAPRNIISTLKDRDPNNKTSA</sequence>
<name>A0A392VSI8_9FABA</name>
<evidence type="ECO:0000313" key="1">
    <source>
        <dbReference type="EMBL" id="MCI89390.1"/>
    </source>
</evidence>